<proteinExistence type="predicted"/>
<keyword evidence="3" id="KW-1185">Reference proteome</keyword>
<dbReference type="Proteomes" id="UP001642260">
    <property type="component" value="Unassembled WGS sequence"/>
</dbReference>
<accession>A0ABC8KYK3</accession>
<dbReference type="AlphaFoldDB" id="A0ABC8KYK3"/>
<dbReference type="EMBL" id="CAKOAT010386265">
    <property type="protein sequence ID" value="CAH8364314.1"/>
    <property type="molecule type" value="Genomic_DNA"/>
</dbReference>
<feature type="region of interest" description="Disordered" evidence="1">
    <location>
        <begin position="67"/>
        <end position="95"/>
    </location>
</feature>
<sequence length="507" mass="55936">MIHHQLLKDAYYEIASLFDFIDILSIQGFRVFSLIHGFRGSRIRSLLRQNEDRRVLLLLLLKSQTDVKMSPSPPSMASSVVPPPPPSEPPDPDLHVVFPVDPPDPPVPPDPPLLLPLSNPPSFHLFVHSEVLRIDLVGSLFISARAAFAICDDLWSVSSSSSPRSTSLAPCCQDLQRTTLLMPSQPINIHLTTEALRTGLSDEIHQSGGAPETPPIHLVERATWSGFLCGVPCCSGDGQHSTTGSCSISSKPHFEAATGICAFMLSLIELDDKLAWLVSGKLQIHHGNVGSQSICLNSTIAYSSRLVKITRQVVSGHYDISSSANDTPLETCCRRDKSEQYLVQWVHLAQNRDVVLKLSLFVHPSQVQRVCISFDFVSGAIPFQGPFYWFVSCKSETFIISAFVEIHLVSSESFDAGARAVHARSISFQTLLFGLINVDSDYFMLMVVTYSGTKLMLPTVLQIIEQDSLVNFVTSCFSVLFYVFRQTVEDPSGYYLVTVELAPDVIV</sequence>
<name>A0ABC8KYK3_ERUVS</name>
<reference evidence="2 3" key="1">
    <citation type="submission" date="2022-03" db="EMBL/GenBank/DDBJ databases">
        <authorList>
            <person name="Macdonald S."/>
            <person name="Ahmed S."/>
            <person name="Newling K."/>
        </authorList>
    </citation>
    <scope>NUCLEOTIDE SEQUENCE [LARGE SCALE GENOMIC DNA]</scope>
</reference>
<evidence type="ECO:0000313" key="2">
    <source>
        <dbReference type="EMBL" id="CAH8364314.1"/>
    </source>
</evidence>
<gene>
    <name evidence="2" type="ORF">ERUC_LOCUS30070</name>
</gene>
<evidence type="ECO:0000256" key="1">
    <source>
        <dbReference type="SAM" id="MobiDB-lite"/>
    </source>
</evidence>
<protein>
    <submittedName>
        <fullName evidence="2">Uncharacterized protein</fullName>
    </submittedName>
</protein>
<organism evidence="2 3">
    <name type="scientific">Eruca vesicaria subsp. sativa</name>
    <name type="common">Garden rocket</name>
    <name type="synonym">Eruca sativa</name>
    <dbReference type="NCBI Taxonomy" id="29727"/>
    <lineage>
        <taxon>Eukaryota</taxon>
        <taxon>Viridiplantae</taxon>
        <taxon>Streptophyta</taxon>
        <taxon>Embryophyta</taxon>
        <taxon>Tracheophyta</taxon>
        <taxon>Spermatophyta</taxon>
        <taxon>Magnoliopsida</taxon>
        <taxon>eudicotyledons</taxon>
        <taxon>Gunneridae</taxon>
        <taxon>Pentapetalae</taxon>
        <taxon>rosids</taxon>
        <taxon>malvids</taxon>
        <taxon>Brassicales</taxon>
        <taxon>Brassicaceae</taxon>
        <taxon>Brassiceae</taxon>
        <taxon>Eruca</taxon>
    </lineage>
</organism>
<comment type="caution">
    <text evidence="2">The sequence shown here is derived from an EMBL/GenBank/DDBJ whole genome shotgun (WGS) entry which is preliminary data.</text>
</comment>
<evidence type="ECO:0000313" key="3">
    <source>
        <dbReference type="Proteomes" id="UP001642260"/>
    </source>
</evidence>